<name>A0AAD6SSF8_9AGAR</name>
<protein>
    <submittedName>
        <fullName evidence="1">Uncharacterized protein</fullName>
    </submittedName>
</protein>
<gene>
    <name evidence="1" type="ORF">C8F04DRAFT_1234887</name>
</gene>
<comment type="caution">
    <text evidence="1">The sequence shown here is derived from an EMBL/GenBank/DDBJ whole genome shotgun (WGS) entry which is preliminary data.</text>
</comment>
<sequence length="173" mass="18991">MVFKGCNGRYTIERKRYIIEGTLAIDILLTLHPTRHPRNRRESSADGSSWKTLEVFEGLGHLKIIETLAALASVLGSKEGSAEPARELEVLVTWGEGKRGVADERTVTVEEPPGHLKCLSPERGREDSAILRQREEGEKLSGQVLLQPVSIAEYLAARDSTSIWAGELSTAGD</sequence>
<reference evidence="1" key="1">
    <citation type="submission" date="2023-03" db="EMBL/GenBank/DDBJ databases">
        <title>Massive genome expansion in bonnet fungi (Mycena s.s.) driven by repeated elements and novel gene families across ecological guilds.</title>
        <authorList>
            <consortium name="Lawrence Berkeley National Laboratory"/>
            <person name="Harder C.B."/>
            <person name="Miyauchi S."/>
            <person name="Viragh M."/>
            <person name="Kuo A."/>
            <person name="Thoen E."/>
            <person name="Andreopoulos B."/>
            <person name="Lu D."/>
            <person name="Skrede I."/>
            <person name="Drula E."/>
            <person name="Henrissat B."/>
            <person name="Morin E."/>
            <person name="Kohler A."/>
            <person name="Barry K."/>
            <person name="LaButti K."/>
            <person name="Morin E."/>
            <person name="Salamov A."/>
            <person name="Lipzen A."/>
            <person name="Mereny Z."/>
            <person name="Hegedus B."/>
            <person name="Baldrian P."/>
            <person name="Stursova M."/>
            <person name="Weitz H."/>
            <person name="Taylor A."/>
            <person name="Grigoriev I.V."/>
            <person name="Nagy L.G."/>
            <person name="Martin F."/>
            <person name="Kauserud H."/>
        </authorList>
    </citation>
    <scope>NUCLEOTIDE SEQUENCE</scope>
    <source>
        <strain evidence="1">CBHHK200</strain>
    </source>
</reference>
<evidence type="ECO:0000313" key="2">
    <source>
        <dbReference type="Proteomes" id="UP001218188"/>
    </source>
</evidence>
<organism evidence="1 2">
    <name type="scientific">Mycena alexandri</name>
    <dbReference type="NCBI Taxonomy" id="1745969"/>
    <lineage>
        <taxon>Eukaryota</taxon>
        <taxon>Fungi</taxon>
        <taxon>Dikarya</taxon>
        <taxon>Basidiomycota</taxon>
        <taxon>Agaricomycotina</taxon>
        <taxon>Agaricomycetes</taxon>
        <taxon>Agaricomycetidae</taxon>
        <taxon>Agaricales</taxon>
        <taxon>Marasmiineae</taxon>
        <taxon>Mycenaceae</taxon>
        <taxon>Mycena</taxon>
    </lineage>
</organism>
<dbReference type="EMBL" id="JARJCM010000066">
    <property type="protein sequence ID" value="KAJ7033229.1"/>
    <property type="molecule type" value="Genomic_DNA"/>
</dbReference>
<proteinExistence type="predicted"/>
<keyword evidence="2" id="KW-1185">Reference proteome</keyword>
<evidence type="ECO:0000313" key="1">
    <source>
        <dbReference type="EMBL" id="KAJ7033229.1"/>
    </source>
</evidence>
<dbReference type="AlphaFoldDB" id="A0AAD6SSF8"/>
<dbReference type="Proteomes" id="UP001218188">
    <property type="component" value="Unassembled WGS sequence"/>
</dbReference>
<accession>A0AAD6SSF8</accession>